<dbReference type="KEGG" id="daa:AKL17_3636"/>
<gene>
    <name evidence="2" type="ORF">AKL17_3636</name>
</gene>
<proteinExistence type="predicted"/>
<protein>
    <recommendedName>
        <fullName evidence="4">Peptidase propeptide and YPEB domain-containing protein</fullName>
    </recommendedName>
</protein>
<dbReference type="OrthoDB" id="9810895at2"/>
<sequence length="105" mass="10736">MQHKLFALSLGLAGFVLAAQAAFADPGPSCGNRASVVERLAATYGETRRGIGLATGNAVVEVFASDATGTWTITVTLPDGRTCLLASGQHYEAMADALPPKGTDA</sequence>
<reference evidence="2 3" key="1">
    <citation type="submission" date="2015-09" db="EMBL/GenBank/DDBJ databases">
        <title>Complete genome sequence of Defluviimonas alba cai42t isolated from an oilfield in Xinjiang.</title>
        <authorList>
            <person name="Geng S."/>
            <person name="Pan X."/>
            <person name="Wu X."/>
        </authorList>
    </citation>
    <scope>NUCLEOTIDE SEQUENCE [LARGE SCALE GENOMIC DNA]</scope>
    <source>
        <strain evidence="3">cai42</strain>
    </source>
</reference>
<dbReference type="Proteomes" id="UP000076128">
    <property type="component" value="Chromosome"/>
</dbReference>
<evidence type="ECO:0000313" key="3">
    <source>
        <dbReference type="Proteomes" id="UP000076128"/>
    </source>
</evidence>
<evidence type="ECO:0008006" key="4">
    <source>
        <dbReference type="Google" id="ProtNLM"/>
    </source>
</evidence>
<feature type="signal peptide" evidence="1">
    <location>
        <begin position="1"/>
        <end position="24"/>
    </location>
</feature>
<keyword evidence="1" id="KW-0732">Signal</keyword>
<evidence type="ECO:0000313" key="2">
    <source>
        <dbReference type="EMBL" id="AMY70860.1"/>
    </source>
</evidence>
<dbReference type="PATRIC" id="fig|1335048.3.peg.3771"/>
<dbReference type="EMBL" id="CP012661">
    <property type="protein sequence ID" value="AMY70860.1"/>
    <property type="molecule type" value="Genomic_DNA"/>
</dbReference>
<organism evidence="2 3">
    <name type="scientific">Frigidibacter mobilis</name>
    <dbReference type="NCBI Taxonomy" id="1335048"/>
    <lineage>
        <taxon>Bacteria</taxon>
        <taxon>Pseudomonadati</taxon>
        <taxon>Pseudomonadota</taxon>
        <taxon>Alphaproteobacteria</taxon>
        <taxon>Rhodobacterales</taxon>
        <taxon>Paracoccaceae</taxon>
        <taxon>Frigidibacter</taxon>
    </lineage>
</organism>
<evidence type="ECO:0000256" key="1">
    <source>
        <dbReference type="SAM" id="SignalP"/>
    </source>
</evidence>
<keyword evidence="3" id="KW-1185">Reference proteome</keyword>
<feature type="chain" id="PRO_5007812187" description="Peptidase propeptide and YPEB domain-containing protein" evidence="1">
    <location>
        <begin position="25"/>
        <end position="105"/>
    </location>
</feature>
<dbReference type="RefSeq" id="WP_066815543.1">
    <property type="nucleotide sequence ID" value="NZ_CP012661.1"/>
</dbReference>
<dbReference type="STRING" id="1335048.AKL17_3636"/>
<dbReference type="AlphaFoldDB" id="A0A159Z898"/>
<accession>A0A159Z898</accession>
<name>A0A159Z898_9RHOB</name>